<dbReference type="STRING" id="641665.GCA_002104455_03313"/>
<dbReference type="Gene3D" id="3.90.1150.10">
    <property type="entry name" value="Aspartate Aminotransferase, domain 1"/>
    <property type="match status" value="1"/>
</dbReference>
<keyword evidence="7 9" id="KW-0663">Pyridoxal phosphate</keyword>
<comment type="subunit">
    <text evidence="9">Homodimer.</text>
</comment>
<dbReference type="Pfam" id="PF00202">
    <property type="entry name" value="Aminotran_3"/>
    <property type="match status" value="1"/>
</dbReference>
<evidence type="ECO:0000313" key="10">
    <source>
        <dbReference type="EMBL" id="SEL14823.1"/>
    </source>
</evidence>
<dbReference type="PANTHER" id="PTHR42684">
    <property type="entry name" value="ADENOSYLMETHIONINE-8-AMINO-7-OXONONANOATE AMINOTRANSFERASE"/>
    <property type="match status" value="1"/>
</dbReference>
<evidence type="ECO:0000256" key="5">
    <source>
        <dbReference type="ARBA" id="ARBA00022691"/>
    </source>
</evidence>
<evidence type="ECO:0000256" key="7">
    <source>
        <dbReference type="ARBA" id="ARBA00022898"/>
    </source>
</evidence>
<dbReference type="InterPro" id="IPR015424">
    <property type="entry name" value="PyrdxlP-dep_Trfase"/>
</dbReference>
<organism evidence="10 11">
    <name type="scientific">Colwellia chukchiensis</name>
    <dbReference type="NCBI Taxonomy" id="641665"/>
    <lineage>
        <taxon>Bacteria</taxon>
        <taxon>Pseudomonadati</taxon>
        <taxon>Pseudomonadota</taxon>
        <taxon>Gammaproteobacteria</taxon>
        <taxon>Alteromonadales</taxon>
        <taxon>Colwelliaceae</taxon>
        <taxon>Colwellia</taxon>
    </lineage>
</organism>
<feature type="binding site" evidence="9">
    <location>
        <position position="289"/>
    </location>
    <ligand>
        <name>substrate</name>
    </ligand>
</feature>
<keyword evidence="4 9" id="KW-0808">Transferase</keyword>
<comment type="subcellular location">
    <subcellularLocation>
        <location evidence="9">Cytoplasm</location>
    </subcellularLocation>
</comment>
<evidence type="ECO:0000256" key="2">
    <source>
        <dbReference type="ARBA" id="ARBA00005063"/>
    </source>
</evidence>
<dbReference type="GO" id="GO:0009102">
    <property type="term" value="P:biotin biosynthetic process"/>
    <property type="evidence" value="ECO:0007669"/>
    <property type="project" value="UniProtKB-UniRule"/>
</dbReference>
<dbReference type="NCBIfam" id="NF004624">
    <property type="entry name" value="PRK05964.1"/>
    <property type="match status" value="1"/>
</dbReference>
<dbReference type="CDD" id="cd00610">
    <property type="entry name" value="OAT_like"/>
    <property type="match status" value="1"/>
</dbReference>
<feature type="modified residue" description="N6-(pyridoxal phosphate)lysine" evidence="9">
    <location>
        <position position="289"/>
    </location>
</feature>
<dbReference type="HAMAP" id="MF_00834">
    <property type="entry name" value="BioA"/>
    <property type="match status" value="1"/>
</dbReference>
<evidence type="ECO:0000313" key="11">
    <source>
        <dbReference type="Proteomes" id="UP000199297"/>
    </source>
</evidence>
<dbReference type="SUPFAM" id="SSF53383">
    <property type="entry name" value="PLP-dependent transferases"/>
    <property type="match status" value="1"/>
</dbReference>
<feature type="binding site" evidence="9">
    <location>
        <position position="66"/>
    </location>
    <ligand>
        <name>substrate</name>
    </ligand>
</feature>
<dbReference type="InterPro" id="IPR005815">
    <property type="entry name" value="BioA"/>
</dbReference>
<dbReference type="PROSITE" id="PS00600">
    <property type="entry name" value="AA_TRANSFER_CLASS_3"/>
    <property type="match status" value="1"/>
</dbReference>
<dbReference type="GO" id="GO:0004015">
    <property type="term" value="F:adenosylmethionine-8-amino-7-oxononanoate transaminase activity"/>
    <property type="evidence" value="ECO:0007669"/>
    <property type="project" value="UniProtKB-UniRule"/>
</dbReference>
<comment type="similarity">
    <text evidence="9">Belongs to the class-III pyridoxal-phosphate-dependent aminotransferase family. BioA subfamily.</text>
</comment>
<evidence type="ECO:0000256" key="8">
    <source>
        <dbReference type="ARBA" id="ARBA00048449"/>
    </source>
</evidence>
<dbReference type="InterPro" id="IPR015422">
    <property type="entry name" value="PyrdxlP-dep_Trfase_small"/>
</dbReference>
<evidence type="ECO:0000256" key="1">
    <source>
        <dbReference type="ARBA" id="ARBA00001933"/>
    </source>
</evidence>
<dbReference type="InterPro" id="IPR005814">
    <property type="entry name" value="Aminotrans_3"/>
</dbReference>
<evidence type="ECO:0000256" key="4">
    <source>
        <dbReference type="ARBA" id="ARBA00022679"/>
    </source>
</evidence>
<proteinExistence type="inferred from homology"/>
<accession>A0A1H7MUE2</accession>
<dbReference type="FunFam" id="3.40.640.10:FF:000041">
    <property type="entry name" value="Adenosylmethionine-8-amino-7-oxononanoate aminotransferase"/>
    <property type="match status" value="1"/>
</dbReference>
<protein>
    <recommendedName>
        <fullName evidence="9">Adenosylmethionine-8-amino-7-oxononanoate aminotransferase</fullName>
        <ecNumber evidence="9">2.6.1.62</ecNumber>
    </recommendedName>
    <alternativeName>
        <fullName evidence="9">7,8-diamino-pelargonic acid aminotransferase</fullName>
        <shortName evidence="9">DAPA AT</shortName>
        <shortName evidence="9">DAPA aminotransferase</shortName>
    </alternativeName>
    <alternativeName>
        <fullName evidence="9">7,8-diaminononanoate synthase</fullName>
        <shortName evidence="9">DANS</shortName>
    </alternativeName>
    <alternativeName>
        <fullName evidence="9">Diaminopelargonic acid synthase</fullName>
    </alternativeName>
</protein>
<dbReference type="InterPro" id="IPR015421">
    <property type="entry name" value="PyrdxlP-dep_Trfase_major"/>
</dbReference>
<keyword evidence="9" id="KW-0963">Cytoplasm</keyword>
<reference evidence="11" key="1">
    <citation type="submission" date="2016-10" db="EMBL/GenBank/DDBJ databases">
        <authorList>
            <person name="Varghese N."/>
            <person name="Submissions S."/>
        </authorList>
    </citation>
    <scope>NUCLEOTIDE SEQUENCE [LARGE SCALE GENOMIC DNA]</scope>
    <source>
        <strain evidence="11">CGMCC 1.9127</strain>
    </source>
</reference>
<dbReference type="PIRSF" id="PIRSF000521">
    <property type="entry name" value="Transaminase_4ab_Lys_Orn"/>
    <property type="match status" value="1"/>
</dbReference>
<gene>
    <name evidence="9" type="primary">bioA</name>
    <name evidence="10" type="ORF">SAMN05216262_106137</name>
</gene>
<comment type="cofactor">
    <cofactor evidence="1 9">
        <name>pyridoxal 5'-phosphate</name>
        <dbReference type="ChEBI" id="CHEBI:597326"/>
    </cofactor>
</comment>
<evidence type="ECO:0000256" key="6">
    <source>
        <dbReference type="ARBA" id="ARBA00022756"/>
    </source>
</evidence>
<dbReference type="NCBIfam" id="TIGR00508">
    <property type="entry name" value="bioA"/>
    <property type="match status" value="1"/>
</dbReference>
<keyword evidence="3 9" id="KW-0032">Aminotransferase</keyword>
<dbReference type="UniPathway" id="UPA00078">
    <property type="reaction ID" value="UER00160"/>
</dbReference>
<dbReference type="InterPro" id="IPR049704">
    <property type="entry name" value="Aminotrans_3_PPA_site"/>
</dbReference>
<dbReference type="EC" id="2.6.1.62" evidence="9"/>
<dbReference type="Gene3D" id="3.40.640.10">
    <property type="entry name" value="Type I PLP-dependent aspartate aminotransferase-like (Major domain)"/>
    <property type="match status" value="1"/>
</dbReference>
<feature type="binding site" evidence="9">
    <location>
        <position position="159"/>
    </location>
    <ligand>
        <name>substrate</name>
    </ligand>
</feature>
<keyword evidence="11" id="KW-1185">Reference proteome</keyword>
<feature type="site" description="Participates in the substrate recognition with KAPA and in a stacking interaction with the adenine ring of SAM" evidence="9">
    <location>
        <position position="31"/>
    </location>
</feature>
<keyword evidence="6 9" id="KW-0093">Biotin biosynthesis</keyword>
<comment type="catalytic activity">
    <reaction evidence="8 9">
        <text>(8S)-8-amino-7-oxononanoate + S-adenosyl-L-methionine = S-adenosyl-4-methylsulfanyl-2-oxobutanoate + (7R,8S)-7,8-diammoniononanoate</text>
        <dbReference type="Rhea" id="RHEA:16861"/>
        <dbReference type="ChEBI" id="CHEBI:16490"/>
        <dbReference type="ChEBI" id="CHEBI:59789"/>
        <dbReference type="ChEBI" id="CHEBI:149468"/>
        <dbReference type="ChEBI" id="CHEBI:149469"/>
        <dbReference type="EC" id="2.6.1.62"/>
    </reaction>
</comment>
<name>A0A1H7MUE2_9GAMM</name>
<feature type="binding site" evidence="9">
    <location>
        <begin position="126"/>
        <end position="127"/>
    </location>
    <ligand>
        <name>pyridoxal 5'-phosphate</name>
        <dbReference type="ChEBI" id="CHEBI:597326"/>
    </ligand>
</feature>
<evidence type="ECO:0000256" key="3">
    <source>
        <dbReference type="ARBA" id="ARBA00022576"/>
    </source>
</evidence>
<evidence type="ECO:0000256" key="9">
    <source>
        <dbReference type="HAMAP-Rule" id="MF_00834"/>
    </source>
</evidence>
<keyword evidence="5 9" id="KW-0949">S-adenosyl-L-methionine</keyword>
<feature type="binding site" evidence="9">
    <location>
        <position position="322"/>
    </location>
    <ligand>
        <name>substrate</name>
    </ligand>
</feature>
<dbReference type="EMBL" id="FOBI01000006">
    <property type="protein sequence ID" value="SEL14823.1"/>
    <property type="molecule type" value="Genomic_DNA"/>
</dbReference>
<comment type="pathway">
    <text evidence="2 9">Cofactor biosynthesis; biotin biosynthesis; 7,8-diaminononanoate from 8-amino-7-oxononanoate (SAM route): step 1/1.</text>
</comment>
<feature type="binding site" evidence="9">
    <location>
        <begin position="323"/>
        <end position="324"/>
    </location>
    <ligand>
        <name>pyridoxal 5'-phosphate</name>
        <dbReference type="ChEBI" id="CHEBI:597326"/>
    </ligand>
</feature>
<feature type="binding site" evidence="9">
    <location>
        <position position="406"/>
    </location>
    <ligand>
        <name>substrate</name>
    </ligand>
</feature>
<dbReference type="NCBIfam" id="NF005940">
    <property type="entry name" value="PRK07986.1"/>
    <property type="match status" value="1"/>
</dbReference>
<dbReference type="GO" id="GO:0005737">
    <property type="term" value="C:cytoplasm"/>
    <property type="evidence" value="ECO:0007669"/>
    <property type="project" value="UniProtKB-SubCell"/>
</dbReference>
<dbReference type="Proteomes" id="UP000199297">
    <property type="component" value="Unassembled WGS sequence"/>
</dbReference>
<comment type="function">
    <text evidence="9">Catalyzes the transfer of the alpha-amino group from S-adenosyl-L-methionine (SAM) to 7-keto-8-aminopelargonic acid (KAPA) to form 7,8-diaminopelargonic acid (DAPA). It is the only aminotransferase known to utilize SAM as an amino donor.</text>
</comment>
<sequence length="443" mass="49002">MSTNSPKKTLHMNKNQTEILEYDKNHVWHPYTSMTNPLPSYLVDSAAGVHITLSSGEKLIDGMSSWWSVLHGYNHPELNRALIKQSEKFSHVMFGGLTHQPAVELAQKLVAMTPCGLNKVFLSDSGSVAVEVALKMAIQYWHSKNNTEKHKILTVKNGYHGDTFAAMSVCDPVNGMHQLFEPVLMKNLFAPAPKTAFGATWQQDDCAQLAAMFAKHHHEIAAFIIEPIVQGAGGMRIYHPNYLKTCRALCDQYDVLMIADEIATGLGRTGKLFACEWADISPDIICLGKTLTGGYMTLAATLCTDDVANTISRGEANCFMHGPTFMGNPLACAVANASLNILMRNEWQQQVADIEQALKHMLLPLKSHTRVFDVRVLGAIGVVESKTPVDMAAIQKRFVELGVWIRPFGKLIYIMPPFITDLEQLRQLSAAIKTVLSDDACFQ</sequence>
<dbReference type="AlphaFoldDB" id="A0A1H7MUE2"/>
<dbReference type="GO" id="GO:0030170">
    <property type="term" value="F:pyridoxal phosphate binding"/>
    <property type="evidence" value="ECO:0007669"/>
    <property type="project" value="UniProtKB-UniRule"/>
</dbReference>
<dbReference type="PANTHER" id="PTHR42684:SF17">
    <property type="entry name" value="ADENOSYLMETHIONINE-8-AMINO-7-OXONONANOATE AMINOTRANSFERASE"/>
    <property type="match status" value="1"/>
</dbReference>
<feature type="binding site" evidence="9">
    <location>
        <position position="260"/>
    </location>
    <ligand>
        <name>pyridoxal 5'-phosphate</name>
        <dbReference type="ChEBI" id="CHEBI:597326"/>
    </ligand>
</feature>